<evidence type="ECO:0000256" key="4">
    <source>
        <dbReference type="ARBA" id="ARBA00022846"/>
    </source>
</evidence>
<dbReference type="Proteomes" id="UP000001548">
    <property type="component" value="Unassembled WGS sequence"/>
</dbReference>
<dbReference type="KEGG" id="gla:GL50803_009481"/>
<dbReference type="SMART" id="SM00698">
    <property type="entry name" value="MORN"/>
    <property type="match status" value="2"/>
</dbReference>
<organism evidence="7 8">
    <name type="scientific">Giardia intestinalis (strain ATCC 50803 / WB clone C6)</name>
    <name type="common">Giardia lamblia</name>
    <dbReference type="NCBI Taxonomy" id="184922"/>
    <lineage>
        <taxon>Eukaryota</taxon>
        <taxon>Metamonada</taxon>
        <taxon>Diplomonadida</taxon>
        <taxon>Hexamitidae</taxon>
        <taxon>Giardiinae</taxon>
        <taxon>Giardia</taxon>
    </lineage>
</organism>
<keyword evidence="5" id="KW-0969">Cilium</keyword>
<dbReference type="EMBL" id="AACB03000005">
    <property type="protein sequence ID" value="KAE8301648.1"/>
    <property type="molecule type" value="Genomic_DNA"/>
</dbReference>
<dbReference type="InterPro" id="IPR042814">
    <property type="entry name" value="Morn5"/>
</dbReference>
<dbReference type="GO" id="GO:0031514">
    <property type="term" value="C:motile cilium"/>
    <property type="evidence" value="ECO:0007669"/>
    <property type="project" value="UniProtKB-SubCell"/>
</dbReference>
<evidence type="ECO:0000256" key="1">
    <source>
        <dbReference type="ARBA" id="ARBA00004230"/>
    </source>
</evidence>
<proteinExistence type="predicted"/>
<dbReference type="PANTHER" id="PTHR46437:SF1">
    <property type="entry name" value="MORN REPEAT-CONTAINING PROTEIN 5"/>
    <property type="match status" value="1"/>
</dbReference>
<evidence type="ECO:0000256" key="6">
    <source>
        <dbReference type="ARBA" id="ARBA00023273"/>
    </source>
</evidence>
<keyword evidence="3" id="KW-0677">Repeat</keyword>
<dbReference type="InterPro" id="IPR003409">
    <property type="entry name" value="MORN"/>
</dbReference>
<keyword evidence="4" id="KW-0282">Flagellum</keyword>
<comment type="subcellular location">
    <subcellularLocation>
        <location evidence="1">Cell projection</location>
        <location evidence="1">Cilium</location>
        <location evidence="1">Flagellum</location>
    </subcellularLocation>
</comment>
<evidence type="ECO:0000256" key="2">
    <source>
        <dbReference type="ARBA" id="ARBA00016322"/>
    </source>
</evidence>
<dbReference type="OMA" id="MEYFDHV"/>
<evidence type="ECO:0000256" key="5">
    <source>
        <dbReference type="ARBA" id="ARBA00023069"/>
    </source>
</evidence>
<keyword evidence="6" id="KW-0966">Cell projection</keyword>
<dbReference type="Pfam" id="PF02493">
    <property type="entry name" value="MORN"/>
    <property type="match status" value="2"/>
</dbReference>
<accession>A8BHF9</accession>
<name>A8BHF9_GIAIC</name>
<dbReference type="VEuPathDB" id="GiardiaDB:GL50803_9481"/>
<evidence type="ECO:0000256" key="3">
    <source>
        <dbReference type="ARBA" id="ARBA00022737"/>
    </source>
</evidence>
<comment type="caution">
    <text evidence="7">The sequence shown here is derived from an EMBL/GenBank/DDBJ whole genome shotgun (WGS) entry which is preliminary data.</text>
</comment>
<evidence type="ECO:0000313" key="7">
    <source>
        <dbReference type="EMBL" id="KAE8301648.1"/>
    </source>
</evidence>
<protein>
    <recommendedName>
        <fullName evidence="2">MORN repeat-containing protein 5</fullName>
    </recommendedName>
</protein>
<dbReference type="HOGENOM" id="CLU_1889725_0_0_1"/>
<dbReference type="PANTHER" id="PTHR46437">
    <property type="entry name" value="MORN REPEAT-CONTAINING PROTEIN 5"/>
    <property type="match status" value="1"/>
</dbReference>
<sequence>MEYFDHVGISYDGDKVNDEPHGFGQMTMQDGSRYTGNFLSGQFHGDGELVFESGGVMGKIVGRWDNGELQEHKIFFGDNLQFESDNWNYLIPSDRRFHNEITGAVPVAASRTEPSQFPDLLSIAEYKRNQSAAAH</sequence>
<dbReference type="AlphaFoldDB" id="A8BHF9"/>
<evidence type="ECO:0000313" key="8">
    <source>
        <dbReference type="Proteomes" id="UP000001548"/>
    </source>
</evidence>
<gene>
    <name evidence="7" type="ORF">GL50803_009481</name>
</gene>
<dbReference type="RefSeq" id="XP_001707097.1">
    <property type="nucleotide sequence ID" value="XM_001707045.1"/>
</dbReference>
<dbReference type="GeneID" id="5699992"/>
<reference evidence="7 8" key="1">
    <citation type="journal article" date="2007" name="Science">
        <title>Genomic minimalism in the early diverging intestinal parasite Giardia lamblia.</title>
        <authorList>
            <person name="Morrison H.G."/>
            <person name="McArthur A.G."/>
            <person name="Gillin F.D."/>
            <person name="Aley S.B."/>
            <person name="Adam R.D."/>
            <person name="Olsen G.J."/>
            <person name="Best A.A."/>
            <person name="Cande W.Z."/>
            <person name="Chen F."/>
            <person name="Cipriano M.J."/>
            <person name="Davids B.J."/>
            <person name="Dawson S.C."/>
            <person name="Elmendorf H.G."/>
            <person name="Hehl A.B."/>
            <person name="Holder M.E."/>
            <person name="Huse S.M."/>
            <person name="Kim U.U."/>
            <person name="Lasek-Nesselquist E."/>
            <person name="Manning G."/>
            <person name="Nigam A."/>
            <person name="Nixon J.E."/>
            <person name="Palm D."/>
            <person name="Passamaneck N.E."/>
            <person name="Prabhu A."/>
            <person name="Reich C.I."/>
            <person name="Reiner D.S."/>
            <person name="Samuelson J."/>
            <person name="Svard S.G."/>
            <person name="Sogin M.L."/>
        </authorList>
    </citation>
    <scope>NUCLEOTIDE SEQUENCE [LARGE SCALE GENOMIC DNA]</scope>
    <source>
        <strain evidence="7 8">WB C6</strain>
    </source>
</reference>
<keyword evidence="8" id="KW-1185">Reference proteome</keyword>
<dbReference type="SUPFAM" id="SSF82185">
    <property type="entry name" value="Histone H3 K4-specific methyltransferase SET7/9 N-terminal domain"/>
    <property type="match status" value="1"/>
</dbReference>
<dbReference type="Gene3D" id="2.20.110.10">
    <property type="entry name" value="Histone H3 K4-specific methyltransferase SET7/9 N-terminal domain"/>
    <property type="match status" value="1"/>
</dbReference>